<accession>A0A1Q2HPB5</accession>
<dbReference type="InterPro" id="IPR013783">
    <property type="entry name" value="Ig-like_fold"/>
</dbReference>
<dbReference type="KEGG" id="pbu:L21SP3_00916"/>
<dbReference type="Gene3D" id="2.60.40.10">
    <property type="entry name" value="Immunoglobulins"/>
    <property type="match status" value="1"/>
</dbReference>
<keyword evidence="3" id="KW-1185">Reference proteome</keyword>
<sequence length="391" mass="42874" precursor="true">MKKNMFTLVLGCFFASFVQAGVVAYWTFDEKDPGTQATLGETVLDTSGNGINLEVTAKSDPNMTFVEGNPDYNPFGSAVYFFPPSTGQVLIPAAGGPSFDLGVDYTIECLIWLAGPITTENGFLAKRGLPGEYWYRFDEPNGRPNFLAREYVKDGEVLNSGGKVASENGIGAEQWTHVAWVRDSVTEEYRVYLDGELVLTEHDELAGVSYENDGSVHPVQIGAMDPDYDSAAKRFHGKIDFIKVSDEALSVEEFVQPIGKPSDPDPASNSVMVPIDKVFGWSSIEGQNIISETVNLSDTEDMSNVLESAVADGNSISFSNLQKGQTYYWRVDTLIDFGDDGTTIIEGDVWSFNTPSCVITTEEGDLDGNCSVDMLDFSILAENWLRSNEYE</sequence>
<dbReference type="EMBL" id="CP019633">
    <property type="protein sequence ID" value="AQQ09116.1"/>
    <property type="molecule type" value="Genomic_DNA"/>
</dbReference>
<feature type="chain" id="PRO_5012501524" description="LamG-like jellyroll fold domain-containing protein" evidence="1">
    <location>
        <begin position="21"/>
        <end position="391"/>
    </location>
</feature>
<evidence type="ECO:0000313" key="3">
    <source>
        <dbReference type="Proteomes" id="UP000188273"/>
    </source>
</evidence>
<proteinExistence type="predicted"/>
<evidence type="ECO:0000313" key="2">
    <source>
        <dbReference type="EMBL" id="AQQ09116.1"/>
    </source>
</evidence>
<dbReference type="Proteomes" id="UP000188273">
    <property type="component" value="Chromosome"/>
</dbReference>
<dbReference type="RefSeq" id="WP_077539583.1">
    <property type="nucleotide sequence ID" value="NZ_CP019633.1"/>
</dbReference>
<dbReference type="InterPro" id="IPR013320">
    <property type="entry name" value="ConA-like_dom_sf"/>
</dbReference>
<gene>
    <name evidence="2" type="ORF">L21SP3_00916</name>
</gene>
<dbReference type="SUPFAM" id="SSF49899">
    <property type="entry name" value="Concanavalin A-like lectins/glucanases"/>
    <property type="match status" value="1"/>
</dbReference>
<dbReference type="STRING" id="1940790.L21SP3_00916"/>
<reference evidence="3" key="1">
    <citation type="submission" date="2017-02" db="EMBL/GenBank/DDBJ databases">
        <title>Comparative genomics and description of representatives of a novel lineage of planctomycetes thriving in anoxic sediments.</title>
        <authorList>
            <person name="Spring S."/>
            <person name="Bunk B."/>
            <person name="Sproer C."/>
            <person name="Klenk H.-P."/>
        </authorList>
    </citation>
    <scope>NUCLEOTIDE SEQUENCE [LARGE SCALE GENOMIC DNA]</scope>
    <source>
        <strain evidence="3">L21-RPul-D3</strain>
    </source>
</reference>
<keyword evidence="1" id="KW-0732">Signal</keyword>
<feature type="signal peptide" evidence="1">
    <location>
        <begin position="1"/>
        <end position="20"/>
    </location>
</feature>
<protein>
    <recommendedName>
        <fullName evidence="4">LamG-like jellyroll fold domain-containing protein</fullName>
    </recommendedName>
</protein>
<dbReference type="Pfam" id="PF13385">
    <property type="entry name" value="Laminin_G_3"/>
    <property type="match status" value="1"/>
</dbReference>
<dbReference type="AlphaFoldDB" id="A0A1Q2HPB5"/>
<name>A0A1Q2HPB5_9BACT</name>
<evidence type="ECO:0008006" key="4">
    <source>
        <dbReference type="Google" id="ProtNLM"/>
    </source>
</evidence>
<dbReference type="Gene3D" id="2.60.120.200">
    <property type="match status" value="1"/>
</dbReference>
<dbReference type="OrthoDB" id="9772095at2"/>
<organism evidence="2 3">
    <name type="scientific">Sedimentisphaera cyanobacteriorum</name>
    <dbReference type="NCBI Taxonomy" id="1940790"/>
    <lineage>
        <taxon>Bacteria</taxon>
        <taxon>Pseudomonadati</taxon>
        <taxon>Planctomycetota</taxon>
        <taxon>Phycisphaerae</taxon>
        <taxon>Sedimentisphaerales</taxon>
        <taxon>Sedimentisphaeraceae</taxon>
        <taxon>Sedimentisphaera</taxon>
    </lineage>
</organism>
<evidence type="ECO:0000256" key="1">
    <source>
        <dbReference type="SAM" id="SignalP"/>
    </source>
</evidence>